<proteinExistence type="predicted"/>
<evidence type="ECO:0000313" key="3">
    <source>
        <dbReference type="Proteomes" id="UP001500305"/>
    </source>
</evidence>
<protein>
    <submittedName>
        <fullName evidence="2">Uncharacterized protein</fullName>
    </submittedName>
</protein>
<keyword evidence="3" id="KW-1185">Reference proteome</keyword>
<feature type="region of interest" description="Disordered" evidence="1">
    <location>
        <begin position="1"/>
        <end position="26"/>
    </location>
</feature>
<gene>
    <name evidence="2" type="ORF">GCM10010430_37020</name>
</gene>
<sequence length="93" mass="9672">MVGELSAPGSRLSTERGRSGRTVVDDPSVAHITPLWKGGRGAGTADWLAEHGWRTEIHPLGEVAARYGRAVVGPAHTGFLTAVREGTAAASGR</sequence>
<evidence type="ECO:0000313" key="2">
    <source>
        <dbReference type="EMBL" id="GAA2250739.1"/>
    </source>
</evidence>
<accession>A0ABN3E856</accession>
<dbReference type="Proteomes" id="UP001500305">
    <property type="component" value="Unassembled WGS sequence"/>
</dbReference>
<name>A0ABN3E856_9ACTN</name>
<dbReference type="Gene3D" id="3.40.50.150">
    <property type="entry name" value="Vaccinia Virus protein VP39"/>
    <property type="match status" value="1"/>
</dbReference>
<evidence type="ECO:0000256" key="1">
    <source>
        <dbReference type="SAM" id="MobiDB-lite"/>
    </source>
</evidence>
<comment type="caution">
    <text evidence="2">The sequence shown here is derived from an EMBL/GenBank/DDBJ whole genome shotgun (WGS) entry which is preliminary data.</text>
</comment>
<dbReference type="RefSeq" id="WP_344637522.1">
    <property type="nucleotide sequence ID" value="NZ_BAAATR010000015.1"/>
</dbReference>
<organism evidence="2 3">
    <name type="scientific">Kitasatospora cystarginea</name>
    <dbReference type="NCBI Taxonomy" id="58350"/>
    <lineage>
        <taxon>Bacteria</taxon>
        <taxon>Bacillati</taxon>
        <taxon>Actinomycetota</taxon>
        <taxon>Actinomycetes</taxon>
        <taxon>Kitasatosporales</taxon>
        <taxon>Streptomycetaceae</taxon>
        <taxon>Kitasatospora</taxon>
    </lineage>
</organism>
<dbReference type="EMBL" id="BAAATR010000015">
    <property type="protein sequence ID" value="GAA2250739.1"/>
    <property type="molecule type" value="Genomic_DNA"/>
</dbReference>
<dbReference type="InterPro" id="IPR029063">
    <property type="entry name" value="SAM-dependent_MTases_sf"/>
</dbReference>
<reference evidence="2 3" key="1">
    <citation type="journal article" date="2019" name="Int. J. Syst. Evol. Microbiol.">
        <title>The Global Catalogue of Microorganisms (GCM) 10K type strain sequencing project: providing services to taxonomists for standard genome sequencing and annotation.</title>
        <authorList>
            <consortium name="The Broad Institute Genomics Platform"/>
            <consortium name="The Broad Institute Genome Sequencing Center for Infectious Disease"/>
            <person name="Wu L."/>
            <person name="Ma J."/>
        </authorList>
    </citation>
    <scope>NUCLEOTIDE SEQUENCE [LARGE SCALE GENOMIC DNA]</scope>
    <source>
        <strain evidence="2 3">JCM 7356</strain>
    </source>
</reference>